<organism evidence="12 13">
    <name type="scientific">Castilleja foliolosa</name>
    <dbReference type="NCBI Taxonomy" id="1961234"/>
    <lineage>
        <taxon>Eukaryota</taxon>
        <taxon>Viridiplantae</taxon>
        <taxon>Streptophyta</taxon>
        <taxon>Embryophyta</taxon>
        <taxon>Tracheophyta</taxon>
        <taxon>Spermatophyta</taxon>
        <taxon>Magnoliopsida</taxon>
        <taxon>eudicotyledons</taxon>
        <taxon>Gunneridae</taxon>
        <taxon>Pentapetalae</taxon>
        <taxon>asterids</taxon>
        <taxon>lamiids</taxon>
        <taxon>Lamiales</taxon>
        <taxon>Orobanchaceae</taxon>
        <taxon>Pedicularideae</taxon>
        <taxon>Castillejinae</taxon>
        <taxon>Castilleja</taxon>
    </lineage>
</organism>
<dbReference type="GO" id="GO:0003700">
    <property type="term" value="F:DNA-binding transcription factor activity"/>
    <property type="evidence" value="ECO:0007669"/>
    <property type="project" value="UniProtKB-UniRule"/>
</dbReference>
<gene>
    <name evidence="12" type="ORF">CASFOL_029095</name>
</gene>
<keyword evidence="6 9" id="KW-0804">Transcription</keyword>
<keyword evidence="7 8" id="KW-0539">Nucleus</keyword>
<feature type="compositionally biased region" description="Low complexity" evidence="10">
    <location>
        <begin position="128"/>
        <end position="138"/>
    </location>
</feature>
<evidence type="ECO:0000256" key="10">
    <source>
        <dbReference type="SAM" id="MobiDB-lite"/>
    </source>
</evidence>
<dbReference type="GO" id="GO:0003677">
    <property type="term" value="F:DNA binding"/>
    <property type="evidence" value="ECO:0007669"/>
    <property type="project" value="UniProtKB-UniRule"/>
</dbReference>
<dbReference type="PANTHER" id="PTHR31992:SF141">
    <property type="entry name" value="DOF ZINC FINGER PROTEIN DOF1.4"/>
    <property type="match status" value="1"/>
</dbReference>
<protein>
    <recommendedName>
        <fullName evidence="9">Dof zinc finger protein</fullName>
    </recommendedName>
</protein>
<comment type="function">
    <text evidence="9">Transcription factor that binds specifically to a 5'-AA[AG]G-3' consensus core sequence.</text>
</comment>
<evidence type="ECO:0000259" key="11">
    <source>
        <dbReference type="PROSITE" id="PS50884"/>
    </source>
</evidence>
<evidence type="ECO:0000256" key="6">
    <source>
        <dbReference type="ARBA" id="ARBA00023163"/>
    </source>
</evidence>
<evidence type="ECO:0000256" key="1">
    <source>
        <dbReference type="ARBA" id="ARBA00022723"/>
    </source>
</evidence>
<dbReference type="AlphaFoldDB" id="A0ABD3CDW3"/>
<evidence type="ECO:0000256" key="9">
    <source>
        <dbReference type="RuleBase" id="RU369094"/>
    </source>
</evidence>
<dbReference type="Pfam" id="PF02701">
    <property type="entry name" value="Zn_ribbon_Dof"/>
    <property type="match status" value="1"/>
</dbReference>
<comment type="caution">
    <text evidence="12">The sequence shown here is derived from an EMBL/GenBank/DDBJ whole genome shotgun (WGS) entry which is preliminary data.</text>
</comment>
<feature type="compositionally biased region" description="Polar residues" evidence="10">
    <location>
        <begin position="1"/>
        <end position="12"/>
    </location>
</feature>
<dbReference type="InterPro" id="IPR003851">
    <property type="entry name" value="Znf_Dof"/>
</dbReference>
<dbReference type="PROSITE" id="PS50884">
    <property type="entry name" value="ZF_DOF_2"/>
    <property type="match status" value="1"/>
</dbReference>
<comment type="subcellular location">
    <subcellularLocation>
        <location evidence="8 9">Nucleus</location>
    </subcellularLocation>
</comment>
<reference evidence="13" key="1">
    <citation type="journal article" date="2024" name="IScience">
        <title>Strigolactones Initiate the Formation of Haustorium-like Structures in Castilleja.</title>
        <authorList>
            <person name="Buerger M."/>
            <person name="Peterson D."/>
            <person name="Chory J."/>
        </authorList>
    </citation>
    <scope>NUCLEOTIDE SEQUENCE [LARGE SCALE GENOMIC DNA]</scope>
</reference>
<keyword evidence="13" id="KW-1185">Reference proteome</keyword>
<feature type="region of interest" description="Disordered" evidence="10">
    <location>
        <begin position="127"/>
        <end position="147"/>
    </location>
</feature>
<feature type="domain" description="Dof-type" evidence="11">
    <location>
        <begin position="41"/>
        <end position="95"/>
    </location>
</feature>
<feature type="region of interest" description="Disordered" evidence="10">
    <location>
        <begin position="82"/>
        <end position="114"/>
    </location>
</feature>
<keyword evidence="2 8" id="KW-0863">Zinc-finger</keyword>
<evidence type="ECO:0000256" key="7">
    <source>
        <dbReference type="ARBA" id="ARBA00023242"/>
    </source>
</evidence>
<dbReference type="GO" id="GO:0005634">
    <property type="term" value="C:nucleus"/>
    <property type="evidence" value="ECO:0007669"/>
    <property type="project" value="UniProtKB-SubCell"/>
</dbReference>
<dbReference type="PROSITE" id="PS01361">
    <property type="entry name" value="ZF_DOF_1"/>
    <property type="match status" value="1"/>
</dbReference>
<evidence type="ECO:0000256" key="8">
    <source>
        <dbReference type="PROSITE-ProRule" id="PRU00071"/>
    </source>
</evidence>
<dbReference type="PANTHER" id="PTHR31992">
    <property type="entry name" value="DOF ZINC FINGER PROTEIN DOF1.4-RELATED"/>
    <property type="match status" value="1"/>
</dbReference>
<keyword evidence="3 9" id="KW-0862">Zinc</keyword>
<name>A0ABD3CDW3_9LAMI</name>
<feature type="compositionally biased region" description="Polar residues" evidence="10">
    <location>
        <begin position="100"/>
        <end position="114"/>
    </location>
</feature>
<keyword evidence="4 9" id="KW-0805">Transcription regulation</keyword>
<feature type="region of interest" description="Disordered" evidence="10">
    <location>
        <begin position="1"/>
        <end position="45"/>
    </location>
</feature>
<evidence type="ECO:0000256" key="5">
    <source>
        <dbReference type="ARBA" id="ARBA00023125"/>
    </source>
</evidence>
<dbReference type="GO" id="GO:0008270">
    <property type="term" value="F:zinc ion binding"/>
    <property type="evidence" value="ECO:0007669"/>
    <property type="project" value="UniProtKB-KW"/>
</dbReference>
<dbReference type="Proteomes" id="UP001632038">
    <property type="component" value="Unassembled WGS sequence"/>
</dbReference>
<accession>A0ABD3CDW3</accession>
<dbReference type="InterPro" id="IPR045174">
    <property type="entry name" value="Dof"/>
</dbReference>
<evidence type="ECO:0000256" key="3">
    <source>
        <dbReference type="ARBA" id="ARBA00022833"/>
    </source>
</evidence>
<evidence type="ECO:0000256" key="2">
    <source>
        <dbReference type="ARBA" id="ARBA00022771"/>
    </source>
</evidence>
<sequence length="240" mass="26826">MGLSTKQVSGDNPQGFDWPSELPNPPAAAKRPLQQQPEPPVKCPRCSSTNTKFCYYNNYNKSQPRHFCKSCKRHWTKGGTLRNVPVGGSGRKNKRPRISNAPNFPMNANTGNNQKSMPNIIYQALIHNNNNNNNNSSSGGDTSATGDGKTEYDEFWSLSNNNYLDMNNNPIYYQYSLNEFDHNHYPENYIAGSSSEPWPGPDTALDLPNYWNWSEIDVLTSSSGGISVVSWGDDDPEIKP</sequence>
<keyword evidence="5 8" id="KW-0238">DNA-binding</keyword>
<keyword evidence="1 9" id="KW-0479">Metal-binding</keyword>
<evidence type="ECO:0000313" key="12">
    <source>
        <dbReference type="EMBL" id="KAL3627732.1"/>
    </source>
</evidence>
<proteinExistence type="predicted"/>
<evidence type="ECO:0000313" key="13">
    <source>
        <dbReference type="Proteomes" id="UP001632038"/>
    </source>
</evidence>
<evidence type="ECO:0000256" key="4">
    <source>
        <dbReference type="ARBA" id="ARBA00023015"/>
    </source>
</evidence>
<dbReference type="EMBL" id="JAVIJP010000039">
    <property type="protein sequence ID" value="KAL3627732.1"/>
    <property type="molecule type" value="Genomic_DNA"/>
</dbReference>